<sequence length="77" mass="9127">MIYCLDGVIGSLCCWKEVNVQQQTSEILNDLQELKRNDNYVINLDLSLVRSSFLQMLERQRHGNTKEYDMRKFTRGQ</sequence>
<protein>
    <submittedName>
        <fullName evidence="1">CLUMA_CG001275, isoform A</fullName>
    </submittedName>
</protein>
<reference evidence="1 2" key="1">
    <citation type="submission" date="2015-04" db="EMBL/GenBank/DDBJ databases">
        <authorList>
            <person name="Syromyatnikov M.Y."/>
            <person name="Popov V.N."/>
        </authorList>
    </citation>
    <scope>NUCLEOTIDE SEQUENCE [LARGE SCALE GENOMIC DNA]</scope>
</reference>
<name>A0A1J1HIT9_9DIPT</name>
<dbReference type="AlphaFoldDB" id="A0A1J1HIT9"/>
<proteinExistence type="predicted"/>
<dbReference type="Proteomes" id="UP000183832">
    <property type="component" value="Unassembled WGS sequence"/>
</dbReference>
<gene>
    <name evidence="1" type="ORF">CLUMA_CG001275</name>
</gene>
<evidence type="ECO:0000313" key="2">
    <source>
        <dbReference type="Proteomes" id="UP000183832"/>
    </source>
</evidence>
<evidence type="ECO:0000313" key="1">
    <source>
        <dbReference type="EMBL" id="CRK87474.1"/>
    </source>
</evidence>
<keyword evidence="2" id="KW-1185">Reference proteome</keyword>
<accession>A0A1J1HIT9</accession>
<dbReference type="EMBL" id="CVRI01000004">
    <property type="protein sequence ID" value="CRK87474.1"/>
    <property type="molecule type" value="Genomic_DNA"/>
</dbReference>
<organism evidence="1 2">
    <name type="scientific">Clunio marinus</name>
    <dbReference type="NCBI Taxonomy" id="568069"/>
    <lineage>
        <taxon>Eukaryota</taxon>
        <taxon>Metazoa</taxon>
        <taxon>Ecdysozoa</taxon>
        <taxon>Arthropoda</taxon>
        <taxon>Hexapoda</taxon>
        <taxon>Insecta</taxon>
        <taxon>Pterygota</taxon>
        <taxon>Neoptera</taxon>
        <taxon>Endopterygota</taxon>
        <taxon>Diptera</taxon>
        <taxon>Nematocera</taxon>
        <taxon>Chironomoidea</taxon>
        <taxon>Chironomidae</taxon>
        <taxon>Clunio</taxon>
    </lineage>
</organism>